<evidence type="ECO:0000256" key="1">
    <source>
        <dbReference type="SAM" id="MobiDB-lite"/>
    </source>
</evidence>
<dbReference type="STRING" id="53326.A0A016VAC5"/>
<dbReference type="SMART" id="SM00879">
    <property type="entry name" value="Brix"/>
    <property type="match status" value="1"/>
</dbReference>
<evidence type="ECO:0000313" key="4">
    <source>
        <dbReference type="EMBL" id="EYC24395.1"/>
    </source>
</evidence>
<keyword evidence="2" id="KW-1133">Transmembrane helix</keyword>
<dbReference type="Proteomes" id="UP000024635">
    <property type="component" value="Unassembled WGS sequence"/>
</dbReference>
<feature type="transmembrane region" description="Helical" evidence="2">
    <location>
        <begin position="110"/>
        <end position="128"/>
    </location>
</feature>
<feature type="compositionally biased region" description="Low complexity" evidence="1">
    <location>
        <begin position="48"/>
        <end position="57"/>
    </location>
</feature>
<dbReference type="PANTHER" id="PTHR12661">
    <property type="entry name" value="PETER PAN-RELATED"/>
    <property type="match status" value="1"/>
</dbReference>
<evidence type="ECO:0000259" key="3">
    <source>
        <dbReference type="PROSITE" id="PS50833"/>
    </source>
</evidence>
<name>A0A016VAC5_9BILA</name>
<dbReference type="GO" id="GO:0006364">
    <property type="term" value="P:rRNA processing"/>
    <property type="evidence" value="ECO:0007669"/>
    <property type="project" value="InterPro"/>
</dbReference>
<dbReference type="GO" id="GO:0000027">
    <property type="term" value="P:ribosomal large subunit assembly"/>
    <property type="evidence" value="ECO:0007669"/>
    <property type="project" value="TreeGrafter"/>
</dbReference>
<dbReference type="PANTHER" id="PTHR12661:SF5">
    <property type="entry name" value="SUPPRESSOR OF SWI4 1 HOMOLOG"/>
    <property type="match status" value="1"/>
</dbReference>
<feature type="region of interest" description="Disordered" evidence="1">
    <location>
        <begin position="1"/>
        <end position="58"/>
    </location>
</feature>
<dbReference type="InterPro" id="IPR045112">
    <property type="entry name" value="PPAN-like"/>
</dbReference>
<dbReference type="Pfam" id="PF04427">
    <property type="entry name" value="Brix"/>
    <property type="match status" value="1"/>
</dbReference>
<gene>
    <name evidence="4" type="primary">Acey_s0014.g2483</name>
    <name evidence="4" type="synonym">Acey-lpd-6</name>
    <name evidence="4" type="ORF">Y032_0014g2483</name>
</gene>
<accession>A0A016VAC5</accession>
<feature type="domain" description="Brix" evidence="3">
    <location>
        <begin position="66"/>
        <end position="335"/>
    </location>
</feature>
<proteinExistence type="predicted"/>
<keyword evidence="5" id="KW-1185">Reference proteome</keyword>
<keyword evidence="2" id="KW-0472">Membrane</keyword>
<feature type="compositionally biased region" description="Basic and acidic residues" evidence="1">
    <location>
        <begin position="416"/>
        <end position="428"/>
    </location>
</feature>
<reference evidence="5" key="1">
    <citation type="journal article" date="2015" name="Nat. Genet.">
        <title>The genome and transcriptome of the zoonotic hookworm Ancylostoma ceylanicum identify infection-specific gene families.</title>
        <authorList>
            <person name="Schwarz E.M."/>
            <person name="Hu Y."/>
            <person name="Antoshechkin I."/>
            <person name="Miller M.M."/>
            <person name="Sternberg P.W."/>
            <person name="Aroian R.V."/>
        </authorList>
    </citation>
    <scope>NUCLEOTIDE SEQUENCE</scope>
    <source>
        <strain evidence="5">HY135</strain>
    </source>
</reference>
<dbReference type="GO" id="GO:0030687">
    <property type="term" value="C:preribosome, large subunit precursor"/>
    <property type="evidence" value="ECO:0007669"/>
    <property type="project" value="TreeGrafter"/>
</dbReference>
<dbReference type="EMBL" id="JARK01001350">
    <property type="protein sequence ID" value="EYC24395.1"/>
    <property type="molecule type" value="Genomic_DNA"/>
</dbReference>
<dbReference type="GO" id="GO:0019843">
    <property type="term" value="F:rRNA binding"/>
    <property type="evidence" value="ECO:0007669"/>
    <property type="project" value="InterPro"/>
</dbReference>
<feature type="compositionally biased region" description="Basic and acidic residues" evidence="1">
    <location>
        <begin position="33"/>
        <end position="46"/>
    </location>
</feature>
<feature type="compositionally biased region" description="Basic residues" evidence="1">
    <location>
        <begin position="1"/>
        <end position="15"/>
    </location>
</feature>
<comment type="caution">
    <text evidence="4">The sequence shown here is derived from an EMBL/GenBank/DDBJ whole genome shotgun (WGS) entry which is preliminary data.</text>
</comment>
<dbReference type="AlphaFoldDB" id="A0A016VAC5"/>
<feature type="region of interest" description="Disordered" evidence="1">
    <location>
        <begin position="398"/>
        <end position="428"/>
    </location>
</feature>
<dbReference type="InterPro" id="IPR007109">
    <property type="entry name" value="Brix"/>
</dbReference>
<evidence type="ECO:0000256" key="2">
    <source>
        <dbReference type="SAM" id="Phobius"/>
    </source>
</evidence>
<keyword evidence="2" id="KW-0812">Transmembrane</keyword>
<evidence type="ECO:0000313" key="5">
    <source>
        <dbReference type="Proteomes" id="UP000024635"/>
    </source>
</evidence>
<organism evidence="4 5">
    <name type="scientific">Ancylostoma ceylanicum</name>
    <dbReference type="NCBI Taxonomy" id="53326"/>
    <lineage>
        <taxon>Eukaryota</taxon>
        <taxon>Metazoa</taxon>
        <taxon>Ecdysozoa</taxon>
        <taxon>Nematoda</taxon>
        <taxon>Chromadorea</taxon>
        <taxon>Rhabditida</taxon>
        <taxon>Rhabditina</taxon>
        <taxon>Rhabditomorpha</taxon>
        <taxon>Strongyloidea</taxon>
        <taxon>Ancylostomatidae</taxon>
        <taxon>Ancylostomatinae</taxon>
        <taxon>Ancylostoma</taxon>
    </lineage>
</organism>
<dbReference type="OrthoDB" id="10261452at2759"/>
<dbReference type="PROSITE" id="PS50833">
    <property type="entry name" value="BRIX"/>
    <property type="match status" value="1"/>
</dbReference>
<sequence length="491" mass="55803">MPRRKRKGRAAKAARRGQLGLGGAAPRRHRRSKKDEDALDEQEKAMKQIRAAGAAKAAEAEKAKQPHSFVIHRGAVGKYVRALERDIRQIMDPFTAKHLKILKRNNIKDFVVHGAVLGVTNMIVLTTSETSVQLRMMRFNQGPTLTFRVPEYSLSRHILSTQKRPLMHQKLFDKPPLVVMNGFNQSGKKHLTLVETFIQNMFPSINIDTLDLRSVRRCLMVNYWEEDDTIDIRHYAIRAVASGINKSVRKLVTAGKSSTKELPDLSKYRDIADYLLNPGHLSDSEYEGEEQEVILSQSLSEQGGTVRGEKSHVRLMEIGPRLKLELLKVEDGIDDGEVLYHRIVQKTGSELEKLKKEAPKKKKLKKRAEQENEHRVIRRLEKVQEAAKREEEELKALKEKAARKQAAATGQTEDIENSKEKDREIAMNRERPTMASVIGYSIDYVTLRDAGRKSWFANLVSLGFAFMNPSPGLPLIMDPSWSLTKLSTPKY</sequence>
<protein>
    <recommendedName>
        <fullName evidence="3">Brix domain-containing protein</fullName>
    </recommendedName>
</protein>